<proteinExistence type="predicted"/>
<organism evidence="1">
    <name type="scientific">bioreactor metagenome</name>
    <dbReference type="NCBI Taxonomy" id="1076179"/>
    <lineage>
        <taxon>unclassified sequences</taxon>
        <taxon>metagenomes</taxon>
        <taxon>ecological metagenomes</taxon>
    </lineage>
</organism>
<accession>A0A645FN07</accession>
<protein>
    <submittedName>
        <fullName evidence="1">Uncharacterized protein</fullName>
    </submittedName>
</protein>
<sequence length="73" mass="7880">MRADLGGTAHFLGHRKAALEQLVERGAQHASRLGGAHGILHLAEDLCLAQHHRIEPAGNAEGVARDQIVFQRV</sequence>
<comment type="caution">
    <text evidence="1">The sequence shown here is derived from an EMBL/GenBank/DDBJ whole genome shotgun (WGS) entry which is preliminary data.</text>
</comment>
<dbReference type="EMBL" id="VSSQ01062661">
    <property type="protein sequence ID" value="MPN15807.1"/>
    <property type="molecule type" value="Genomic_DNA"/>
</dbReference>
<name>A0A645FN07_9ZZZZ</name>
<dbReference type="AlphaFoldDB" id="A0A645FN07"/>
<gene>
    <name evidence="1" type="ORF">SDC9_163143</name>
</gene>
<reference evidence="1" key="1">
    <citation type="submission" date="2019-08" db="EMBL/GenBank/DDBJ databases">
        <authorList>
            <person name="Kucharzyk K."/>
            <person name="Murdoch R.W."/>
            <person name="Higgins S."/>
            <person name="Loffler F."/>
        </authorList>
    </citation>
    <scope>NUCLEOTIDE SEQUENCE</scope>
</reference>
<evidence type="ECO:0000313" key="1">
    <source>
        <dbReference type="EMBL" id="MPN15807.1"/>
    </source>
</evidence>